<reference evidence="2" key="1">
    <citation type="submission" date="2016-09" db="EMBL/GenBank/DDBJ databases">
        <authorList>
            <person name="Varghese N."/>
            <person name="Submissions S."/>
        </authorList>
    </citation>
    <scope>NUCLEOTIDE SEQUENCE [LARGE SCALE GENOMIC DNA]</scope>
    <source>
        <strain evidence="2">25nlg</strain>
    </source>
</reference>
<dbReference type="Gene3D" id="3.30.429.10">
    <property type="entry name" value="Macrophage Migration Inhibitory Factor"/>
    <property type="match status" value="1"/>
</dbReference>
<gene>
    <name evidence="1" type="ORF">SAMN05421737_10429</name>
</gene>
<dbReference type="PANTHER" id="PTHR37950:SF1">
    <property type="entry name" value="4-HYDROXYPHENYLACETATE CATABOLISM PROTEIN"/>
    <property type="match status" value="1"/>
</dbReference>
<dbReference type="Proteomes" id="UP000242662">
    <property type="component" value="Unassembled WGS sequence"/>
</dbReference>
<keyword evidence="1" id="KW-0413">Isomerase</keyword>
<evidence type="ECO:0000313" key="1">
    <source>
        <dbReference type="EMBL" id="SDB94564.1"/>
    </source>
</evidence>
<organism evidence="1 2">
    <name type="scientific">Shouchella lonarensis</name>
    <dbReference type="NCBI Taxonomy" id="1464122"/>
    <lineage>
        <taxon>Bacteria</taxon>
        <taxon>Bacillati</taxon>
        <taxon>Bacillota</taxon>
        <taxon>Bacilli</taxon>
        <taxon>Bacillales</taxon>
        <taxon>Bacillaceae</taxon>
        <taxon>Shouchella</taxon>
    </lineage>
</organism>
<dbReference type="EMBL" id="FMYM01000004">
    <property type="protein sequence ID" value="SDB94564.1"/>
    <property type="molecule type" value="Genomic_DNA"/>
</dbReference>
<dbReference type="GO" id="GO:0008704">
    <property type="term" value="F:5-carboxymethyl-2-hydroxymuconate delta-isomerase activity"/>
    <property type="evidence" value="ECO:0007669"/>
    <property type="project" value="InterPro"/>
</dbReference>
<proteinExistence type="predicted"/>
<name>A0A1G6HK36_9BACI</name>
<dbReference type="AlphaFoldDB" id="A0A1G6HK36"/>
<evidence type="ECO:0000313" key="2">
    <source>
        <dbReference type="Proteomes" id="UP000242662"/>
    </source>
</evidence>
<dbReference type="CDD" id="cd00580">
    <property type="entry name" value="CHMI"/>
    <property type="match status" value="1"/>
</dbReference>
<dbReference type="InterPro" id="IPR004220">
    <property type="entry name" value="5-COMe_2-OHmuconate_Isoase"/>
</dbReference>
<dbReference type="SUPFAM" id="SSF55331">
    <property type="entry name" value="Tautomerase/MIF"/>
    <property type="match status" value="1"/>
</dbReference>
<protein>
    <submittedName>
        <fullName evidence="1">5-carboxymethyl-2-hydroxymuconate delta isomerase</fullName>
    </submittedName>
</protein>
<dbReference type="InterPro" id="IPR014347">
    <property type="entry name" value="Tautomerase/MIF_sf"/>
</dbReference>
<keyword evidence="2" id="KW-1185">Reference proteome</keyword>
<dbReference type="RefSeq" id="WP_090775166.1">
    <property type="nucleotide sequence ID" value="NZ_FMYM01000004.1"/>
</dbReference>
<accession>A0A1G6HK36</accession>
<dbReference type="STRING" id="1464122.SAMN05421737_10429"/>
<dbReference type="Pfam" id="PF02962">
    <property type="entry name" value="CHMI"/>
    <property type="match status" value="1"/>
</dbReference>
<dbReference type="PANTHER" id="PTHR37950">
    <property type="entry name" value="4-HYDROXYPHENYLACETATE CATABOLISM PROTEIN"/>
    <property type="match status" value="1"/>
</dbReference>
<dbReference type="OrthoDB" id="9814215at2"/>
<sequence length="130" mass="14735">MPHITVEYTDNLQGETDMRSLLAKINQVLIDRAPLFPVGGIRSRAIMLHDYVVVDGAEDDAFVHVIMKIGAGRTEEVKTEVCEAVFAVVCDTFADVFERRYLALSLELVEFAEGGTYKKNNIHERYKRRS</sequence>